<reference evidence="2 3" key="1">
    <citation type="submission" date="2018-11" db="EMBL/GenBank/DDBJ databases">
        <authorList>
            <consortium name="Pathogen Informatics"/>
        </authorList>
    </citation>
    <scope>NUCLEOTIDE SEQUENCE [LARGE SCALE GENOMIC DNA]</scope>
</reference>
<name>A0A183FG73_HELPZ</name>
<protein>
    <submittedName>
        <fullName evidence="2 4">Uncharacterized protein</fullName>
    </submittedName>
</protein>
<dbReference type="AlphaFoldDB" id="A0A183FG73"/>
<dbReference type="EMBL" id="UZAH01025509">
    <property type="protein sequence ID" value="VDO65259.1"/>
    <property type="molecule type" value="Genomic_DNA"/>
</dbReference>
<dbReference type="Proteomes" id="UP000050761">
    <property type="component" value="Unassembled WGS sequence"/>
</dbReference>
<keyword evidence="3" id="KW-1185">Reference proteome</keyword>
<evidence type="ECO:0000313" key="2">
    <source>
        <dbReference type="EMBL" id="VDO65259.1"/>
    </source>
</evidence>
<feature type="region of interest" description="Disordered" evidence="1">
    <location>
        <begin position="1"/>
        <end position="69"/>
    </location>
</feature>
<accession>A0A3P7XHU1</accession>
<gene>
    <name evidence="2" type="ORF">HPBE_LOCUS5623</name>
</gene>
<feature type="compositionally biased region" description="Basic and acidic residues" evidence="1">
    <location>
        <begin position="15"/>
        <end position="33"/>
    </location>
</feature>
<reference evidence="4" key="2">
    <citation type="submission" date="2019-09" db="UniProtKB">
        <authorList>
            <consortium name="WormBaseParasite"/>
        </authorList>
    </citation>
    <scope>IDENTIFICATION</scope>
</reference>
<evidence type="ECO:0000256" key="1">
    <source>
        <dbReference type="SAM" id="MobiDB-lite"/>
    </source>
</evidence>
<dbReference type="WBParaSite" id="HPBE_0000562201-mRNA-1">
    <property type="protein sequence ID" value="HPBE_0000562201-mRNA-1"/>
    <property type="gene ID" value="HPBE_0000562201"/>
</dbReference>
<feature type="compositionally biased region" description="Basic and acidic residues" evidence="1">
    <location>
        <begin position="56"/>
        <end position="66"/>
    </location>
</feature>
<proteinExistence type="predicted"/>
<sequence>MMTGTQRCDQPQGPRQKEGRRAMREHGVTKDDGANSAPRIDGRAEFVERGATSTSQRDEEQAKRPELTGSGRIQCCFTEQLIESTRRERRAGLVWNWRRSRHHRDTLVEFKRKKNKRLATVRKRCFIAE</sequence>
<accession>A0A183FG73</accession>
<evidence type="ECO:0000313" key="4">
    <source>
        <dbReference type="WBParaSite" id="HPBE_0000562201-mRNA-1"/>
    </source>
</evidence>
<organism evidence="3 4">
    <name type="scientific">Heligmosomoides polygyrus</name>
    <name type="common">Parasitic roundworm</name>
    <dbReference type="NCBI Taxonomy" id="6339"/>
    <lineage>
        <taxon>Eukaryota</taxon>
        <taxon>Metazoa</taxon>
        <taxon>Ecdysozoa</taxon>
        <taxon>Nematoda</taxon>
        <taxon>Chromadorea</taxon>
        <taxon>Rhabditida</taxon>
        <taxon>Rhabditina</taxon>
        <taxon>Rhabditomorpha</taxon>
        <taxon>Strongyloidea</taxon>
        <taxon>Heligmosomidae</taxon>
        <taxon>Heligmosomoides</taxon>
    </lineage>
</organism>
<evidence type="ECO:0000313" key="3">
    <source>
        <dbReference type="Proteomes" id="UP000050761"/>
    </source>
</evidence>